<organism evidence="5 6">
    <name type="scientific">Vibrio proteolyticus NBRC 13287</name>
    <dbReference type="NCBI Taxonomy" id="1219065"/>
    <lineage>
        <taxon>Bacteria</taxon>
        <taxon>Pseudomonadati</taxon>
        <taxon>Pseudomonadota</taxon>
        <taxon>Gammaproteobacteria</taxon>
        <taxon>Vibrionales</taxon>
        <taxon>Vibrionaceae</taxon>
        <taxon>Vibrio</taxon>
    </lineage>
</organism>
<comment type="caution">
    <text evidence="5">The sequence shown here is derived from an EMBL/GenBank/DDBJ whole genome shotgun (WGS) entry which is preliminary data.</text>
</comment>
<sequence>MKFLNTVLMLILLQTNAFAYDIGVQQLQIASQERAANLQVTVWYPALPGGKKVILGENIFFEGTPAMRDAPIANSRFPLILLSHGAGLGGRAEAMSWLATPLAEKGFIVVAPTHPGNTGPDRSALETMKLWLRASDLSETLNAIEKNTAFRAHINFDKIGVLGMSMGGGTALSIAGARIAPELLMSYCDTMDLNASLCDWVRLSGVDLRKINPESASRDNQDNRIKFAMAIDPVPSDIFAVNTFSEITIPVMLVNLGKKEDIPKTAQASKVAAVIPDSTYKIIENASHFSMFGLCKPNASEIAKEEGIDEPICKDGDQGSRSEIHTRLIDMVAEAFGRLG</sequence>
<evidence type="ECO:0000256" key="1">
    <source>
        <dbReference type="ARBA" id="ARBA00022801"/>
    </source>
</evidence>
<dbReference type="ESTHER" id="vibpr-u2zy15">
    <property type="family name" value="UCP031982"/>
</dbReference>
<accession>U2ZY15</accession>
<gene>
    <name evidence="5" type="ORF">VPR01S_02_02380</name>
</gene>
<evidence type="ECO:0000256" key="4">
    <source>
        <dbReference type="SAM" id="SignalP"/>
    </source>
</evidence>
<dbReference type="InterPro" id="IPR029058">
    <property type="entry name" value="AB_hydrolase_fold"/>
</dbReference>
<dbReference type="GO" id="GO:0003847">
    <property type="term" value="F:1-alkyl-2-acetylglycerophosphocholine esterase activity"/>
    <property type="evidence" value="ECO:0007669"/>
    <property type="project" value="TreeGrafter"/>
</dbReference>
<dbReference type="AlphaFoldDB" id="U2ZY15"/>
<protein>
    <recommendedName>
        <fullName evidence="7">Dienelactone hydrolase</fullName>
    </recommendedName>
</protein>
<proteinExistence type="predicted"/>
<dbReference type="Gene3D" id="3.40.50.1820">
    <property type="entry name" value="alpha/beta hydrolase"/>
    <property type="match status" value="1"/>
</dbReference>
<name>U2ZY15_VIBPR</name>
<feature type="signal peptide" evidence="4">
    <location>
        <begin position="1"/>
        <end position="19"/>
    </location>
</feature>
<dbReference type="Pfam" id="PF03403">
    <property type="entry name" value="PAF-AH_p_II"/>
    <property type="match status" value="1"/>
</dbReference>
<evidence type="ECO:0000313" key="6">
    <source>
        <dbReference type="Proteomes" id="UP000016570"/>
    </source>
</evidence>
<keyword evidence="3" id="KW-0443">Lipid metabolism</keyword>
<keyword evidence="2" id="KW-0442">Lipid degradation</keyword>
<dbReference type="SUPFAM" id="SSF53474">
    <property type="entry name" value="alpha/beta-Hydrolases"/>
    <property type="match status" value="1"/>
</dbReference>
<dbReference type="eggNOG" id="COG4188">
    <property type="taxonomic scope" value="Bacteria"/>
</dbReference>
<evidence type="ECO:0000256" key="3">
    <source>
        <dbReference type="ARBA" id="ARBA00023098"/>
    </source>
</evidence>
<keyword evidence="4" id="KW-0732">Signal</keyword>
<dbReference type="STRING" id="1219065.VPR01S_02_02380"/>
<evidence type="ECO:0000256" key="2">
    <source>
        <dbReference type="ARBA" id="ARBA00022963"/>
    </source>
</evidence>
<dbReference type="PIRSF" id="PIRSF031982">
    <property type="entry name" value="UCP031982_abhydr"/>
    <property type="match status" value="1"/>
</dbReference>
<dbReference type="RefSeq" id="WP_021703978.1">
    <property type="nucleotide sequence ID" value="NZ_BATJ01000002.1"/>
</dbReference>
<dbReference type="PANTHER" id="PTHR10272:SF0">
    <property type="entry name" value="PLATELET-ACTIVATING FACTOR ACETYLHYDROLASE"/>
    <property type="match status" value="1"/>
</dbReference>
<dbReference type="InterPro" id="IPR016986">
    <property type="entry name" value="UCP031982_abhydr"/>
</dbReference>
<keyword evidence="6" id="KW-1185">Reference proteome</keyword>
<feature type="chain" id="PRO_5004637416" description="Dienelactone hydrolase" evidence="4">
    <location>
        <begin position="20"/>
        <end position="340"/>
    </location>
</feature>
<dbReference type="GO" id="GO:0016042">
    <property type="term" value="P:lipid catabolic process"/>
    <property type="evidence" value="ECO:0007669"/>
    <property type="project" value="UniProtKB-KW"/>
</dbReference>
<dbReference type="PANTHER" id="PTHR10272">
    <property type="entry name" value="PLATELET-ACTIVATING FACTOR ACETYLHYDROLASE"/>
    <property type="match status" value="1"/>
</dbReference>
<evidence type="ECO:0008006" key="7">
    <source>
        <dbReference type="Google" id="ProtNLM"/>
    </source>
</evidence>
<dbReference type="EMBL" id="BATJ01000002">
    <property type="protein sequence ID" value="GAD65987.1"/>
    <property type="molecule type" value="Genomic_DNA"/>
</dbReference>
<dbReference type="Proteomes" id="UP000016570">
    <property type="component" value="Unassembled WGS sequence"/>
</dbReference>
<reference evidence="5 6" key="1">
    <citation type="submission" date="2013-09" db="EMBL/GenBank/DDBJ databases">
        <title>Whole genome shotgun sequence of Vibrio proteolyticus NBRC 13287.</title>
        <authorList>
            <person name="Isaki S."/>
            <person name="Hosoyama A."/>
            <person name="Numata M."/>
            <person name="Hashimoto M."/>
            <person name="Hosoyama Y."/>
            <person name="Tsuchikane K."/>
            <person name="Noguchi M."/>
            <person name="Hirakata S."/>
            <person name="Ichikawa N."/>
            <person name="Ohji S."/>
            <person name="Yamazoe A."/>
            <person name="Fujita N."/>
        </authorList>
    </citation>
    <scope>NUCLEOTIDE SEQUENCE [LARGE SCALE GENOMIC DNA]</scope>
    <source>
        <strain evidence="5 6">NBRC 13287</strain>
    </source>
</reference>
<keyword evidence="1" id="KW-0378">Hydrolase</keyword>
<evidence type="ECO:0000313" key="5">
    <source>
        <dbReference type="EMBL" id="GAD65987.1"/>
    </source>
</evidence>